<comment type="caution">
    <text evidence="10">The sequence shown here is derived from an EMBL/GenBank/DDBJ whole genome shotgun (WGS) entry which is preliminary data.</text>
</comment>
<dbReference type="GO" id="GO:0004540">
    <property type="term" value="F:RNA nuclease activity"/>
    <property type="evidence" value="ECO:0007669"/>
    <property type="project" value="InterPro"/>
</dbReference>
<dbReference type="Pfam" id="PF01850">
    <property type="entry name" value="PIN"/>
    <property type="match status" value="1"/>
</dbReference>
<organism evidence="10">
    <name type="scientific">Caldilineaceae bacterium SB0662_bin_9</name>
    <dbReference type="NCBI Taxonomy" id="2605258"/>
    <lineage>
        <taxon>Bacteria</taxon>
        <taxon>Bacillati</taxon>
        <taxon>Chloroflexota</taxon>
        <taxon>Caldilineae</taxon>
        <taxon>Caldilineales</taxon>
        <taxon>Caldilineaceae</taxon>
    </lineage>
</organism>
<dbReference type="EC" id="3.1.-.-" evidence="8"/>
<keyword evidence="2 8" id="KW-1277">Toxin-antitoxin system</keyword>
<dbReference type="GO" id="GO:0016787">
    <property type="term" value="F:hydrolase activity"/>
    <property type="evidence" value="ECO:0007669"/>
    <property type="project" value="UniProtKB-KW"/>
</dbReference>
<keyword evidence="6 8" id="KW-0460">Magnesium</keyword>
<dbReference type="HAMAP" id="MF_00265">
    <property type="entry name" value="VapC_Nob1"/>
    <property type="match status" value="1"/>
</dbReference>
<evidence type="ECO:0000256" key="4">
    <source>
        <dbReference type="ARBA" id="ARBA00022723"/>
    </source>
</evidence>
<evidence type="ECO:0000256" key="8">
    <source>
        <dbReference type="HAMAP-Rule" id="MF_00265"/>
    </source>
</evidence>
<evidence type="ECO:0000256" key="3">
    <source>
        <dbReference type="ARBA" id="ARBA00022722"/>
    </source>
</evidence>
<dbReference type="InterPro" id="IPR029060">
    <property type="entry name" value="PIN-like_dom_sf"/>
</dbReference>
<dbReference type="CDD" id="cd18746">
    <property type="entry name" value="PIN_VapC4-5_FitB-like"/>
    <property type="match status" value="1"/>
</dbReference>
<sequence>MFLLDTDVVSLRRRPNLHPVVFQWLESQRQADLHLSVVTLAELARGIVRQRRRNPDFARDLTLWLERTITWFDDRVIPVNAAIAERWGQLSGELGHFNVDLLIAATAIEHDLAVVTRNVRHFEPTGAKVLNPFNNLDLP</sequence>
<keyword evidence="4 8" id="KW-0479">Metal-binding</keyword>
<feature type="binding site" evidence="8">
    <location>
        <position position="100"/>
    </location>
    <ligand>
        <name>Mg(2+)</name>
        <dbReference type="ChEBI" id="CHEBI:18420"/>
    </ligand>
</feature>
<keyword evidence="5 8" id="KW-0378">Hydrolase</keyword>
<keyword evidence="8" id="KW-0800">Toxin</keyword>
<feature type="domain" description="PIN" evidence="9">
    <location>
        <begin position="3"/>
        <end position="120"/>
    </location>
</feature>
<dbReference type="SUPFAM" id="SSF88723">
    <property type="entry name" value="PIN domain-like"/>
    <property type="match status" value="1"/>
</dbReference>
<dbReference type="Gene3D" id="3.40.50.1010">
    <property type="entry name" value="5'-nuclease"/>
    <property type="match status" value="1"/>
</dbReference>
<evidence type="ECO:0000256" key="1">
    <source>
        <dbReference type="ARBA" id="ARBA00001946"/>
    </source>
</evidence>
<dbReference type="AlphaFoldDB" id="A0A6B1DR72"/>
<dbReference type="PANTHER" id="PTHR33653">
    <property type="entry name" value="RIBONUCLEASE VAPC2"/>
    <property type="match status" value="1"/>
</dbReference>
<dbReference type="PANTHER" id="PTHR33653:SF1">
    <property type="entry name" value="RIBONUCLEASE VAPC2"/>
    <property type="match status" value="1"/>
</dbReference>
<evidence type="ECO:0000256" key="6">
    <source>
        <dbReference type="ARBA" id="ARBA00022842"/>
    </source>
</evidence>
<dbReference type="InterPro" id="IPR002716">
    <property type="entry name" value="PIN_dom"/>
</dbReference>
<gene>
    <name evidence="8" type="primary">vapC</name>
    <name evidence="10" type="ORF">F4Y08_05120</name>
</gene>
<dbReference type="GO" id="GO:0000287">
    <property type="term" value="F:magnesium ion binding"/>
    <property type="evidence" value="ECO:0007669"/>
    <property type="project" value="UniProtKB-UniRule"/>
</dbReference>
<dbReference type="InterPro" id="IPR022907">
    <property type="entry name" value="VapC_family"/>
</dbReference>
<evidence type="ECO:0000256" key="5">
    <source>
        <dbReference type="ARBA" id="ARBA00022801"/>
    </source>
</evidence>
<evidence type="ECO:0000256" key="7">
    <source>
        <dbReference type="ARBA" id="ARBA00038093"/>
    </source>
</evidence>
<evidence type="ECO:0000259" key="9">
    <source>
        <dbReference type="Pfam" id="PF01850"/>
    </source>
</evidence>
<evidence type="ECO:0000256" key="2">
    <source>
        <dbReference type="ARBA" id="ARBA00022649"/>
    </source>
</evidence>
<protein>
    <recommendedName>
        <fullName evidence="8">Ribonuclease VapC</fullName>
        <shortName evidence="8">RNase VapC</shortName>
        <ecNumber evidence="8">3.1.-.-</ecNumber>
    </recommendedName>
    <alternativeName>
        <fullName evidence="8">Toxin VapC</fullName>
    </alternativeName>
</protein>
<name>A0A6B1DR72_9CHLR</name>
<dbReference type="InterPro" id="IPR050556">
    <property type="entry name" value="Type_II_TA_system_RNase"/>
</dbReference>
<reference evidence="10" key="1">
    <citation type="submission" date="2019-09" db="EMBL/GenBank/DDBJ databases">
        <title>Characterisation of the sponge microbiome using genome-centric metagenomics.</title>
        <authorList>
            <person name="Engelberts J.P."/>
            <person name="Robbins S.J."/>
            <person name="De Goeij J.M."/>
            <person name="Aranda M."/>
            <person name="Bell S.C."/>
            <person name="Webster N.S."/>
        </authorList>
    </citation>
    <scope>NUCLEOTIDE SEQUENCE</scope>
    <source>
        <strain evidence="10">SB0662_bin_9</strain>
    </source>
</reference>
<keyword evidence="3 8" id="KW-0540">Nuclease</keyword>
<comment type="similarity">
    <text evidence="7 8">Belongs to the PINc/VapC protein family.</text>
</comment>
<dbReference type="EMBL" id="VXPY01000032">
    <property type="protein sequence ID" value="MYD89707.1"/>
    <property type="molecule type" value="Genomic_DNA"/>
</dbReference>
<comment type="function">
    <text evidence="8">Toxic component of a toxin-antitoxin (TA) system. An RNase.</text>
</comment>
<dbReference type="GO" id="GO:0090729">
    <property type="term" value="F:toxin activity"/>
    <property type="evidence" value="ECO:0007669"/>
    <property type="project" value="UniProtKB-KW"/>
</dbReference>
<feature type="binding site" evidence="8">
    <location>
        <position position="5"/>
    </location>
    <ligand>
        <name>Mg(2+)</name>
        <dbReference type="ChEBI" id="CHEBI:18420"/>
    </ligand>
</feature>
<evidence type="ECO:0000313" key="10">
    <source>
        <dbReference type="EMBL" id="MYD89707.1"/>
    </source>
</evidence>
<comment type="cofactor">
    <cofactor evidence="1 8">
        <name>Mg(2+)</name>
        <dbReference type="ChEBI" id="CHEBI:18420"/>
    </cofactor>
</comment>
<accession>A0A6B1DR72</accession>
<proteinExistence type="inferred from homology"/>